<keyword evidence="2" id="KW-1185">Reference proteome</keyword>
<dbReference type="STRING" id="303698.A0A1V6TA24"/>
<gene>
    <name evidence="1" type="ORF">PENSTE_c009G08849</name>
</gene>
<reference evidence="2" key="1">
    <citation type="journal article" date="2017" name="Nat. Microbiol.">
        <title>Global analysis of biosynthetic gene clusters reveals vast potential of secondary metabolite production in Penicillium species.</title>
        <authorList>
            <person name="Nielsen J.C."/>
            <person name="Grijseels S."/>
            <person name="Prigent S."/>
            <person name="Ji B."/>
            <person name="Dainat J."/>
            <person name="Nielsen K.F."/>
            <person name="Frisvad J.C."/>
            <person name="Workman M."/>
            <person name="Nielsen J."/>
        </authorList>
    </citation>
    <scope>NUCLEOTIDE SEQUENCE [LARGE SCALE GENOMIC DNA]</scope>
    <source>
        <strain evidence="2">IBT 24891</strain>
    </source>
</reference>
<dbReference type="OrthoDB" id="6161812at2759"/>
<evidence type="ECO:0000313" key="1">
    <source>
        <dbReference type="EMBL" id="OQE23222.1"/>
    </source>
</evidence>
<dbReference type="EMBL" id="MLKD01000009">
    <property type="protein sequence ID" value="OQE23222.1"/>
    <property type="molecule type" value="Genomic_DNA"/>
</dbReference>
<comment type="caution">
    <text evidence="1">The sequence shown here is derived from an EMBL/GenBank/DDBJ whole genome shotgun (WGS) entry which is preliminary data.</text>
</comment>
<evidence type="ECO:0000313" key="2">
    <source>
        <dbReference type="Proteomes" id="UP000191285"/>
    </source>
</evidence>
<dbReference type="AlphaFoldDB" id="A0A1V6TA24"/>
<name>A0A1V6TA24_9EURO</name>
<proteinExistence type="predicted"/>
<protein>
    <submittedName>
        <fullName evidence="1">Uncharacterized protein</fullName>
    </submittedName>
</protein>
<dbReference type="Gene3D" id="1.25.40.10">
    <property type="entry name" value="Tetratricopeptide repeat domain"/>
    <property type="match status" value="1"/>
</dbReference>
<dbReference type="InterPro" id="IPR011990">
    <property type="entry name" value="TPR-like_helical_dom_sf"/>
</dbReference>
<sequence>MNDEESFPSAVRGISSVIASSRRYRQWALPIPPLLEYPAGPRYQTGRPLLMCPPKDYDHHVTEEPLIRERVDECLDNIGPMEYTFRAVMFFSSAVGKSMRSFGSIAEKLELPGYDVRDHDTNRDIVLDWLETTEIPWLIVYANAKTLDSLEEYWPDETSKGRAIITASRDIVDSKPHGKLHRIQREHVINVSHFPEPSNIQEVIEDHLRIPYHLPPGSNIIFSDAEKAKLPSIFAVASSQYQHLMMTGALIGRQIYDVNAIASSFEHWQIDQDGPIPVWRLAFDSLSNNCNDILSILSCLKDEVRIPRDIFKSVYLPLDMRWCQNDDELETTLDQLASLSLICYQKETGFIGIPRDTQQNFIKHVGPGGALVGVDRTTKLLFGILRDQIYGNFDQLTVQDQVLLSVWLPHVSKLEELLHDLRPVYPQISSSLELCHLLIFHAKFMLNQGLLEDVLNTVTAIRAVTGPLPIDQEGSDIFHRANYLEWRVFAQRGQGREALDAATRLRDAANGWTSQGIPSNQGGTYLIAMSLFMKGDYELGLTWLERYDDAWKREGSAIQPIIAREDVPLSSGMKSLKGWAYLCLNDLAKAKDLLEAALEETRQGIPANPDSLATIEIVNFRLAKLRIKEKNFGDAKQKLLVARDCVLKKPLQIFSHLHASYLYYLALCELKMLDPEKSKAYILDALRITRIYKDEMPLEHARCLHLLADLSNFESVGSNDYNLAYEVRLAANKEILDHASREQSGSTDIRRSALENRFDKEEFEKALTDKMFYLWR</sequence>
<dbReference type="Proteomes" id="UP000191285">
    <property type="component" value="Unassembled WGS sequence"/>
</dbReference>
<accession>A0A1V6TA24</accession>
<organism evidence="1 2">
    <name type="scientific">Penicillium steckii</name>
    <dbReference type="NCBI Taxonomy" id="303698"/>
    <lineage>
        <taxon>Eukaryota</taxon>
        <taxon>Fungi</taxon>
        <taxon>Dikarya</taxon>
        <taxon>Ascomycota</taxon>
        <taxon>Pezizomycotina</taxon>
        <taxon>Eurotiomycetes</taxon>
        <taxon>Eurotiomycetidae</taxon>
        <taxon>Eurotiales</taxon>
        <taxon>Aspergillaceae</taxon>
        <taxon>Penicillium</taxon>
    </lineage>
</organism>
<dbReference type="SUPFAM" id="SSF48452">
    <property type="entry name" value="TPR-like"/>
    <property type="match status" value="1"/>
</dbReference>